<protein>
    <submittedName>
        <fullName evidence="2">Uncharacterized protein</fullName>
    </submittedName>
</protein>
<name>A0A5P6PBR8_9BRAD</name>
<evidence type="ECO:0000256" key="1">
    <source>
        <dbReference type="SAM" id="Coils"/>
    </source>
</evidence>
<organism evidence="2 3">
    <name type="scientific">Bradyrhizobium betae</name>
    <dbReference type="NCBI Taxonomy" id="244734"/>
    <lineage>
        <taxon>Bacteria</taxon>
        <taxon>Pseudomonadati</taxon>
        <taxon>Pseudomonadota</taxon>
        <taxon>Alphaproteobacteria</taxon>
        <taxon>Hyphomicrobiales</taxon>
        <taxon>Nitrobacteraceae</taxon>
        <taxon>Bradyrhizobium</taxon>
    </lineage>
</organism>
<dbReference type="Proteomes" id="UP000325641">
    <property type="component" value="Chromosome"/>
</dbReference>
<proteinExistence type="predicted"/>
<dbReference type="AlphaFoldDB" id="A0A5P6PBR8"/>
<gene>
    <name evidence="2" type="ORF">F8237_27505</name>
</gene>
<keyword evidence="1" id="KW-0175">Coiled coil</keyword>
<evidence type="ECO:0000313" key="2">
    <source>
        <dbReference type="EMBL" id="QFI75817.1"/>
    </source>
</evidence>
<dbReference type="EMBL" id="CP044543">
    <property type="protein sequence ID" value="QFI75817.1"/>
    <property type="molecule type" value="Genomic_DNA"/>
</dbReference>
<accession>A0A5P6PBR8</accession>
<sequence length="140" mass="15180">MAKTSAGMKALLEEKDRLENTMFRLFEQSEAIRNKIAGIDIAISIIERGDQAPATENQVSATNLKVLLTDLARETGATGINSNTAVELAHKRGIKLLRGSAASNLSRLKNDGVLVHDGKVYRLPEFVRPQPQLILGGKSS</sequence>
<evidence type="ECO:0000313" key="3">
    <source>
        <dbReference type="Proteomes" id="UP000325641"/>
    </source>
</evidence>
<dbReference type="KEGG" id="bbet:F8237_27505"/>
<dbReference type="RefSeq" id="WP_151649353.1">
    <property type="nucleotide sequence ID" value="NZ_CP044543.1"/>
</dbReference>
<reference evidence="3" key="1">
    <citation type="submission" date="2019-10" db="EMBL/GenBank/DDBJ databases">
        <title>Complete Genome Sequence of Bradyrhizobium betae type strain PL7HG1T.</title>
        <authorList>
            <person name="Bromfield E.S.P."/>
            <person name="Cloutier S."/>
        </authorList>
    </citation>
    <scope>NUCLEOTIDE SEQUENCE [LARGE SCALE GENOMIC DNA]</scope>
    <source>
        <strain evidence="3">PL7HG1</strain>
    </source>
</reference>
<feature type="coiled-coil region" evidence="1">
    <location>
        <begin position="1"/>
        <end position="28"/>
    </location>
</feature>